<dbReference type="NCBIfam" id="TIGR04019">
    <property type="entry name" value="B_thiol_YtxJ"/>
    <property type="match status" value="1"/>
</dbReference>
<dbReference type="Gene3D" id="3.40.30.10">
    <property type="entry name" value="Glutaredoxin"/>
    <property type="match status" value="1"/>
</dbReference>
<reference evidence="2" key="1">
    <citation type="submission" date="2016-11" db="EMBL/GenBank/DDBJ databases">
        <authorList>
            <person name="Varghese N."/>
            <person name="Submissions S."/>
        </authorList>
    </citation>
    <scope>NUCLEOTIDE SEQUENCE [LARGE SCALE GENOMIC DNA]</scope>
    <source>
        <strain evidence="2">DSM 15449</strain>
    </source>
</reference>
<evidence type="ECO:0000313" key="1">
    <source>
        <dbReference type="EMBL" id="SHI13719.1"/>
    </source>
</evidence>
<accession>A0A1M5YPC2</accession>
<gene>
    <name evidence="1" type="ORF">SAMN02746098_02604</name>
</gene>
<organism evidence="1 2">
    <name type="scientific">Desulfosporosinus lacus DSM 15449</name>
    <dbReference type="NCBI Taxonomy" id="1121420"/>
    <lineage>
        <taxon>Bacteria</taxon>
        <taxon>Bacillati</taxon>
        <taxon>Bacillota</taxon>
        <taxon>Clostridia</taxon>
        <taxon>Eubacteriales</taxon>
        <taxon>Desulfitobacteriaceae</taxon>
        <taxon>Desulfosporosinus</taxon>
    </lineage>
</organism>
<name>A0A1M5YPC2_9FIRM</name>
<dbReference type="Proteomes" id="UP000183954">
    <property type="component" value="Unassembled WGS sequence"/>
</dbReference>
<evidence type="ECO:0000313" key="2">
    <source>
        <dbReference type="Proteomes" id="UP000183954"/>
    </source>
</evidence>
<dbReference type="Pfam" id="PF11009">
    <property type="entry name" value="BrxC"/>
    <property type="match status" value="1"/>
</dbReference>
<dbReference type="InterPro" id="IPR022551">
    <property type="entry name" value="BrxC"/>
</dbReference>
<dbReference type="STRING" id="1121420.SAMN02746098_02604"/>
<protein>
    <submittedName>
        <fullName evidence="1">Bacillithiol system protein YtxJ</fullName>
    </submittedName>
</protein>
<dbReference type="OrthoDB" id="677051at2"/>
<sequence length="128" mass="14528">MAEFKEINSIQEFEGIMEESHQRKIIIFKHSTTCPISARAWQEVQDFIQESSDEVLVVMIKVIESRPVSNLATESLGIKHQSPQALLLNKGQVLWHASHHTVTQTNIKRALEGDISPLYLNNSSVTFK</sequence>
<proteinExistence type="predicted"/>
<dbReference type="AlphaFoldDB" id="A0A1M5YPC2"/>
<keyword evidence="2" id="KW-1185">Reference proteome</keyword>
<dbReference type="EMBL" id="FQXJ01000008">
    <property type="protein sequence ID" value="SHI13719.1"/>
    <property type="molecule type" value="Genomic_DNA"/>
</dbReference>
<dbReference type="RefSeq" id="WP_073030156.1">
    <property type="nucleotide sequence ID" value="NZ_FQXJ01000008.1"/>
</dbReference>